<dbReference type="Pfam" id="PF01612">
    <property type="entry name" value="DNA_pol_A_exo1"/>
    <property type="match status" value="1"/>
</dbReference>
<sequence length="683" mass="77185">SYIVRQGGVEDNKGGERARAAYLAVFEANVSRMRNMQRGEAAAAVPEPVVKLCLTATAVHKALDELEKYDVISFDLETQGLWPYKDRRLHIICLSGDGQTAYVIPLQHPETAQSIVDDLPAIKERLSHLLTTKKTCAQRAQFDMLWLRTKGVRCRCSFDTKYACHILDENVPTKLKARSPEDAPGQVEMYLGVPSGYSLDMSHADTHIWPLRELSKYGGKDAAYTWHLRIFHLKRFKKEPRLLKLFANVTMPAVELFTQIEMNGIKVDWNYLDSLFNEEGTGESDKKLKEITQAFQDSMPACPTVWADDLPPMEPMAGDWDTDDLGILVHDGMGLPVIEAKRTPKTGLASLKDEVLLDLKAEVGEDEEALGFIDMLIDYADLRKDQAFVSAWREATRDDGRIHATYHMDGTVTGRPSCREPNLQQVPLSLRRAFVARKGWGLLQVDYSQIELKLAAWDAQEEAMLTIFADPKGDIHKATAAAVAGVSEDEVDKELRDKGKPVNFGFLYGMSSNGFQRYARYSYEVFFTSKESAAARDAFFEKYPGLKLWHKRRKNECSRTGEVVSVVGRKRRPTKIHSPNREERSYALRQAVNSPIQGGGSDITLFAGTLLLPELDPSEIIPVTFTHDSFLFEVRLDRMDYWEARIKENFEGVREPLRERLDAHIGVPLLADVETGTNWSFKE</sequence>
<accession>A0A0F9J9E8</accession>
<dbReference type="InterPro" id="IPR002298">
    <property type="entry name" value="DNA_polymerase_A"/>
</dbReference>
<evidence type="ECO:0000259" key="2">
    <source>
        <dbReference type="SMART" id="SM00482"/>
    </source>
</evidence>
<comment type="caution">
    <text evidence="3">The sequence shown here is derived from an EMBL/GenBank/DDBJ whole genome shotgun (WGS) entry which is preliminary data.</text>
</comment>
<dbReference type="SUPFAM" id="SSF56672">
    <property type="entry name" value="DNA/RNA polymerases"/>
    <property type="match status" value="1"/>
</dbReference>
<name>A0A0F9J9E8_9ZZZZ</name>
<dbReference type="InterPro" id="IPR043502">
    <property type="entry name" value="DNA/RNA_pol_sf"/>
</dbReference>
<dbReference type="EMBL" id="LAZR01010539">
    <property type="protein sequence ID" value="KKM66404.1"/>
    <property type="molecule type" value="Genomic_DNA"/>
</dbReference>
<dbReference type="PANTHER" id="PTHR10133:SF27">
    <property type="entry name" value="DNA POLYMERASE NU"/>
    <property type="match status" value="1"/>
</dbReference>
<dbReference type="InterPro" id="IPR002562">
    <property type="entry name" value="3'-5'_exonuclease_dom"/>
</dbReference>
<dbReference type="InterPro" id="IPR001098">
    <property type="entry name" value="DNA-dir_DNA_pol_A_palm_dom"/>
</dbReference>
<dbReference type="GO" id="GO:0003677">
    <property type="term" value="F:DNA binding"/>
    <property type="evidence" value="ECO:0007669"/>
    <property type="project" value="InterPro"/>
</dbReference>
<dbReference type="InterPro" id="IPR012337">
    <property type="entry name" value="RNaseH-like_sf"/>
</dbReference>
<feature type="domain" description="DNA-directed DNA polymerase family A palm" evidence="2">
    <location>
        <begin position="427"/>
        <end position="638"/>
    </location>
</feature>
<dbReference type="Gene3D" id="1.10.150.20">
    <property type="entry name" value="5' to 3' exonuclease, C-terminal subdomain"/>
    <property type="match status" value="1"/>
</dbReference>
<proteinExistence type="predicted"/>
<evidence type="ECO:0000313" key="3">
    <source>
        <dbReference type="EMBL" id="KKM66404.1"/>
    </source>
</evidence>
<dbReference type="InterPro" id="IPR036397">
    <property type="entry name" value="RNaseH_sf"/>
</dbReference>
<dbReference type="SMART" id="SM00482">
    <property type="entry name" value="POLAc"/>
    <property type="match status" value="1"/>
</dbReference>
<dbReference type="Pfam" id="PF00476">
    <property type="entry name" value="DNA_pol_A"/>
    <property type="match status" value="1"/>
</dbReference>
<reference evidence="3" key="1">
    <citation type="journal article" date="2015" name="Nature">
        <title>Complex archaea that bridge the gap between prokaryotes and eukaryotes.</title>
        <authorList>
            <person name="Spang A."/>
            <person name="Saw J.H."/>
            <person name="Jorgensen S.L."/>
            <person name="Zaremba-Niedzwiedzka K."/>
            <person name="Martijn J."/>
            <person name="Lind A.E."/>
            <person name="van Eijk R."/>
            <person name="Schleper C."/>
            <person name="Guy L."/>
            <person name="Ettema T.J."/>
        </authorList>
    </citation>
    <scope>NUCLEOTIDE SEQUENCE</scope>
</reference>
<feature type="non-terminal residue" evidence="3">
    <location>
        <position position="1"/>
    </location>
</feature>
<gene>
    <name evidence="3" type="ORF">LCGC14_1481510</name>
</gene>
<dbReference type="GO" id="GO:0006302">
    <property type="term" value="P:double-strand break repair"/>
    <property type="evidence" value="ECO:0007669"/>
    <property type="project" value="TreeGrafter"/>
</dbReference>
<dbReference type="PANTHER" id="PTHR10133">
    <property type="entry name" value="DNA POLYMERASE I"/>
    <property type="match status" value="1"/>
</dbReference>
<dbReference type="GO" id="GO:0008408">
    <property type="term" value="F:3'-5' exonuclease activity"/>
    <property type="evidence" value="ECO:0007669"/>
    <property type="project" value="InterPro"/>
</dbReference>
<dbReference type="SUPFAM" id="SSF53098">
    <property type="entry name" value="Ribonuclease H-like"/>
    <property type="match status" value="1"/>
</dbReference>
<dbReference type="Gene3D" id="3.30.70.370">
    <property type="match status" value="1"/>
</dbReference>
<dbReference type="GO" id="GO:0003887">
    <property type="term" value="F:DNA-directed DNA polymerase activity"/>
    <property type="evidence" value="ECO:0007669"/>
    <property type="project" value="InterPro"/>
</dbReference>
<dbReference type="Gene3D" id="3.30.420.10">
    <property type="entry name" value="Ribonuclease H-like superfamily/Ribonuclease H"/>
    <property type="match status" value="1"/>
</dbReference>
<evidence type="ECO:0000256" key="1">
    <source>
        <dbReference type="ARBA" id="ARBA00022705"/>
    </source>
</evidence>
<dbReference type="GO" id="GO:0006261">
    <property type="term" value="P:DNA-templated DNA replication"/>
    <property type="evidence" value="ECO:0007669"/>
    <property type="project" value="InterPro"/>
</dbReference>
<protein>
    <recommendedName>
        <fullName evidence="2">DNA-directed DNA polymerase family A palm domain-containing protein</fullName>
    </recommendedName>
</protein>
<organism evidence="3">
    <name type="scientific">marine sediment metagenome</name>
    <dbReference type="NCBI Taxonomy" id="412755"/>
    <lineage>
        <taxon>unclassified sequences</taxon>
        <taxon>metagenomes</taxon>
        <taxon>ecological metagenomes</taxon>
    </lineage>
</organism>
<keyword evidence="1" id="KW-0235">DNA replication</keyword>
<dbReference type="PRINTS" id="PR00868">
    <property type="entry name" value="DNAPOLI"/>
</dbReference>
<dbReference type="AlphaFoldDB" id="A0A0F9J9E8"/>